<dbReference type="EMBL" id="CWKH01000002">
    <property type="protein sequence ID" value="CRZ17278.1"/>
    <property type="molecule type" value="Genomic_DNA"/>
</dbReference>
<dbReference type="InterPro" id="IPR042070">
    <property type="entry name" value="PucR_C-HTH_sf"/>
</dbReference>
<organism evidence="4 5">
    <name type="scientific">Mycolicibacterium neworleansense</name>
    <dbReference type="NCBI Taxonomy" id="146018"/>
    <lineage>
        <taxon>Bacteria</taxon>
        <taxon>Bacillati</taxon>
        <taxon>Actinomycetota</taxon>
        <taxon>Actinomycetes</taxon>
        <taxon>Mycobacteriales</taxon>
        <taxon>Mycobacteriaceae</taxon>
        <taxon>Mycolicibacterium</taxon>
    </lineage>
</organism>
<dbReference type="InterPro" id="IPR041522">
    <property type="entry name" value="CdaR_GGDEF"/>
</dbReference>
<dbReference type="AlphaFoldDB" id="A0A0H5RTN6"/>
<accession>A0A0H5RTN6</accession>
<dbReference type="PANTHER" id="PTHR33744">
    <property type="entry name" value="CARBOHYDRATE DIACID REGULATOR"/>
    <property type="match status" value="1"/>
</dbReference>
<feature type="domain" description="PucR C-terminal helix-turn-helix" evidence="2">
    <location>
        <begin position="342"/>
        <end position="393"/>
    </location>
</feature>
<feature type="domain" description="CdaR GGDEF-like" evidence="3">
    <location>
        <begin position="191"/>
        <end position="294"/>
    </location>
</feature>
<evidence type="ECO:0000256" key="1">
    <source>
        <dbReference type="ARBA" id="ARBA00006754"/>
    </source>
</evidence>
<keyword evidence="5" id="KW-1185">Reference proteome</keyword>
<evidence type="ECO:0000313" key="5">
    <source>
        <dbReference type="Proteomes" id="UP000199147"/>
    </source>
</evidence>
<sequence length="411" mass="44402">MEDLWPLPTVEAADAIRTLCQRLLTETDAMTEVIAGAALMAQYEPALLPDASLVEEDRHLNRSDLVQWLTSNIQQPGRRVEPYIGPRTAEYIRDLVSRGIGPDFAGGWRVALGLGWRRWLEECVAHCTDPDLLVEVIDVSAKSLVQYALDSVSALREASLAAAMGNANADAIALIQLIASGAPMTEDLAEGRLRYRLARPHVGLVVWTDDTQRAKALDDVVAAVRSASAGGSALIARASATSRWIWLSGTATPDLRHVEKIVAEVADVRAAVGRPGKGLDGFRSSHQDALAAQALIVRLGSDRRFTAYADVELIDNITKDPASAQRFVTKTLGPLAEADEALRQALLTYVQCGFNTTRAAANLYAHRNTVERRVSRANELSVVKVEENPTHVAAALLVLEIAPDITAPTPS</sequence>
<dbReference type="Gene3D" id="1.10.10.2840">
    <property type="entry name" value="PucR C-terminal helix-turn-helix domain"/>
    <property type="match status" value="1"/>
</dbReference>
<reference evidence="5" key="1">
    <citation type="submission" date="2015-07" db="EMBL/GenBank/DDBJ databases">
        <authorList>
            <person name="Urmite Genomes"/>
        </authorList>
    </citation>
    <scope>NUCLEOTIDE SEQUENCE [LARGE SCALE GENOMIC DNA]</scope>
    <source>
        <strain evidence="5">type strain: ATCC 49404</strain>
    </source>
</reference>
<evidence type="ECO:0000313" key="4">
    <source>
        <dbReference type="EMBL" id="CRZ17278.1"/>
    </source>
</evidence>
<dbReference type="Pfam" id="PF17853">
    <property type="entry name" value="GGDEF_2"/>
    <property type="match status" value="1"/>
</dbReference>
<comment type="similarity">
    <text evidence="1">Belongs to the CdaR family.</text>
</comment>
<gene>
    <name evidence="4" type="ORF">BN2156_04163</name>
</gene>
<dbReference type="STRING" id="146018.BN2156_04163"/>
<proteinExistence type="inferred from homology"/>
<dbReference type="Pfam" id="PF13556">
    <property type="entry name" value="HTH_30"/>
    <property type="match status" value="1"/>
</dbReference>
<dbReference type="OrthoDB" id="3663486at2"/>
<evidence type="ECO:0000259" key="2">
    <source>
        <dbReference type="Pfam" id="PF13556"/>
    </source>
</evidence>
<dbReference type="InterPro" id="IPR025736">
    <property type="entry name" value="PucR_C-HTH_dom"/>
</dbReference>
<dbReference type="PANTHER" id="PTHR33744:SF1">
    <property type="entry name" value="DNA-BINDING TRANSCRIPTIONAL ACTIVATOR ADER"/>
    <property type="match status" value="1"/>
</dbReference>
<dbReference type="InterPro" id="IPR051448">
    <property type="entry name" value="CdaR-like_regulators"/>
</dbReference>
<protein>
    <submittedName>
        <fullName evidence="4">Transcriptional regulatory protein</fullName>
    </submittedName>
</protein>
<evidence type="ECO:0000259" key="3">
    <source>
        <dbReference type="Pfam" id="PF17853"/>
    </source>
</evidence>
<dbReference type="Proteomes" id="UP000199147">
    <property type="component" value="Unassembled WGS sequence"/>
</dbReference>
<name>A0A0H5RTN6_9MYCO</name>
<dbReference type="RefSeq" id="WP_090516812.1">
    <property type="nucleotide sequence ID" value="NZ_CWKH01000002.1"/>
</dbReference>